<accession>A8QGB7</accession>
<gene>
    <name evidence="1" type="ORF">Bm1_54970</name>
</gene>
<evidence type="ECO:0000313" key="1">
    <source>
        <dbReference type="EMBL" id="EDP28696.1"/>
    </source>
</evidence>
<dbReference type="EMBL" id="DS239647">
    <property type="protein sequence ID" value="EDP28696.1"/>
    <property type="molecule type" value="Genomic_DNA"/>
</dbReference>
<sequence length="68" mass="7756">MNTVQLYREQWSTGTVRLCEEEYGMGTVKGINGTIAFIMKIRKNMVTTITVLFLKQFHPLSSIVEQCA</sequence>
<proteinExistence type="predicted"/>
<organism evidence="1">
    <name type="scientific">Brugia malayi</name>
    <name type="common">Filarial nematode worm</name>
    <dbReference type="NCBI Taxonomy" id="6279"/>
    <lineage>
        <taxon>Eukaryota</taxon>
        <taxon>Metazoa</taxon>
        <taxon>Ecdysozoa</taxon>
        <taxon>Nematoda</taxon>
        <taxon>Chromadorea</taxon>
        <taxon>Rhabditida</taxon>
        <taxon>Spirurina</taxon>
        <taxon>Spiruromorpha</taxon>
        <taxon>Filarioidea</taxon>
        <taxon>Onchocercidae</taxon>
        <taxon>Brugia</taxon>
    </lineage>
</organism>
<dbReference type="AlphaFoldDB" id="A8QGB7"/>
<protein>
    <submittedName>
        <fullName evidence="1">Uncharacterized protein</fullName>
    </submittedName>
</protein>
<name>A8QGB7_BRUMA</name>
<reference evidence="1" key="1">
    <citation type="journal article" date="2007" name="Science">
        <title>Draft genome of the filarial nematode parasite Brugia malayi.</title>
        <authorList>
            <person name="Ghedin E."/>
            <person name="Wang S."/>
            <person name="Spiro D."/>
            <person name="Caler E."/>
            <person name="Zhao Q."/>
            <person name="Crabtree J."/>
            <person name="Allen J.E."/>
            <person name="Delcher A.L."/>
            <person name="Guiliano D.B."/>
            <person name="Miranda-Saavedra D."/>
            <person name="Angiuoli S.V."/>
            <person name="Creasy T."/>
            <person name="Amedeo P."/>
            <person name="Haas B."/>
            <person name="El-Sayed N.M."/>
            <person name="Wortman J.R."/>
            <person name="Feldblyum T."/>
            <person name="Tallon L."/>
            <person name="Schatz M."/>
            <person name="Shumway M."/>
            <person name="Koo H."/>
            <person name="Salzberg S.L."/>
            <person name="Schobel S."/>
            <person name="Pertea M."/>
            <person name="Pop M."/>
            <person name="White O."/>
            <person name="Barton G.J."/>
            <person name="Carlow C.K."/>
            <person name="Crawford M.J."/>
            <person name="Daub J."/>
            <person name="Dimmic M.W."/>
            <person name="Estes C.F."/>
            <person name="Foster J.M."/>
            <person name="Ganatra M."/>
            <person name="Gregory W.F."/>
            <person name="Johnson N.M."/>
            <person name="Jin J."/>
            <person name="Komuniecki R."/>
            <person name="Korf I."/>
            <person name="Kumar S."/>
            <person name="Laney S."/>
            <person name="Li B.W."/>
            <person name="Li W."/>
            <person name="Lindblom T.H."/>
            <person name="Lustigman S."/>
            <person name="Ma D."/>
            <person name="Maina C.V."/>
            <person name="Martin D.M."/>
            <person name="McCarter J.P."/>
            <person name="McReynolds L."/>
            <person name="Mitreva M."/>
            <person name="Nutman T.B."/>
            <person name="Parkinson J."/>
            <person name="Peregrin-Alvarez J.M."/>
            <person name="Poole C."/>
            <person name="Ren Q."/>
            <person name="Saunders L."/>
            <person name="Sluder A.E."/>
            <person name="Smith K."/>
            <person name="Stanke M."/>
            <person name="Unnasch T.R."/>
            <person name="Ware J."/>
            <person name="Wei A.D."/>
            <person name="Weil G."/>
            <person name="Williams D.J."/>
            <person name="Zhang Y."/>
            <person name="Williams S.A."/>
            <person name="Fraser-Liggett C."/>
            <person name="Slatko B."/>
            <person name="Blaxter M.L."/>
            <person name="Scott A.L."/>
        </authorList>
    </citation>
    <scope>NUCLEOTIDE SEQUENCE [LARGE SCALE GENOMIC DNA]</scope>
</reference>